<keyword evidence="2" id="KW-0816">Tricarboxylic acid cycle</keyword>
<dbReference type="SUPFAM" id="SSF52518">
    <property type="entry name" value="Thiamin diphosphate-binding fold (THDP-binding)"/>
    <property type="match status" value="2"/>
</dbReference>
<gene>
    <name evidence="7" type="ORF">Cch02nite_70070</name>
</gene>
<dbReference type="GO" id="GO:0004591">
    <property type="term" value="F:oxoglutarate dehydrogenase (succinyl-transferring) activity"/>
    <property type="evidence" value="ECO:0007669"/>
    <property type="project" value="UniProtKB-EC"/>
</dbReference>
<comment type="caution">
    <text evidence="7">The sequence shown here is derived from an EMBL/GenBank/DDBJ whole genome shotgun (WGS) entry which is preliminary data.</text>
</comment>
<dbReference type="InterPro" id="IPR005475">
    <property type="entry name" value="Transketolase-like_Pyr-bd"/>
</dbReference>
<dbReference type="InterPro" id="IPR009014">
    <property type="entry name" value="Transketo_C/PFOR_II"/>
</dbReference>
<dbReference type="InterPro" id="IPR001017">
    <property type="entry name" value="DH_E1"/>
</dbReference>
<dbReference type="Proteomes" id="UP000619293">
    <property type="component" value="Unassembled WGS sequence"/>
</dbReference>
<dbReference type="SUPFAM" id="SSF52922">
    <property type="entry name" value="TK C-terminal domain-like"/>
    <property type="match status" value="1"/>
</dbReference>
<comment type="catalytic activity">
    <reaction evidence="5">
        <text>N(6)-[(R)-lipoyl]-L-lysyl-[protein] + 2-oxoglutarate + H(+) = N(6)-[(R)-S(8)-succinyldihydrolipoyl]-L-lysyl-[protein] + CO2</text>
        <dbReference type="Rhea" id="RHEA:12188"/>
        <dbReference type="Rhea" id="RHEA-COMP:10474"/>
        <dbReference type="Rhea" id="RHEA-COMP:20092"/>
        <dbReference type="ChEBI" id="CHEBI:15378"/>
        <dbReference type="ChEBI" id="CHEBI:16526"/>
        <dbReference type="ChEBI" id="CHEBI:16810"/>
        <dbReference type="ChEBI" id="CHEBI:83099"/>
        <dbReference type="ChEBI" id="CHEBI:83120"/>
        <dbReference type="EC" id="1.2.4.2"/>
    </reaction>
</comment>
<reference evidence="7 8" key="1">
    <citation type="submission" date="2021-01" db="EMBL/GenBank/DDBJ databases">
        <title>Whole genome shotgun sequence of Catellatospora chokoriensis NBRC 107358.</title>
        <authorList>
            <person name="Komaki H."/>
            <person name="Tamura T."/>
        </authorList>
    </citation>
    <scope>NUCLEOTIDE SEQUENCE [LARGE SCALE GENOMIC DNA]</scope>
    <source>
        <strain evidence="7 8">NBRC 107358</strain>
    </source>
</reference>
<dbReference type="AlphaFoldDB" id="A0A8J3K6K5"/>
<dbReference type="PANTHER" id="PTHR42980:SF1">
    <property type="entry name" value="2-OXOISOVALERATE DEHYDROGENASE SUBUNIT BETA, MITOCHONDRIAL"/>
    <property type="match status" value="1"/>
</dbReference>
<dbReference type="Pfam" id="PF02779">
    <property type="entry name" value="Transket_pyr"/>
    <property type="match status" value="1"/>
</dbReference>
<dbReference type="Gene3D" id="3.40.50.970">
    <property type="match status" value="2"/>
</dbReference>
<evidence type="ECO:0000259" key="6">
    <source>
        <dbReference type="SMART" id="SM00861"/>
    </source>
</evidence>
<name>A0A8J3K6K5_9ACTN</name>
<keyword evidence="3" id="KW-0560">Oxidoreductase</keyword>
<evidence type="ECO:0000256" key="4">
    <source>
        <dbReference type="ARBA" id="ARBA00023052"/>
    </source>
</evidence>
<evidence type="ECO:0000256" key="3">
    <source>
        <dbReference type="ARBA" id="ARBA00023002"/>
    </source>
</evidence>
<dbReference type="PANTHER" id="PTHR42980">
    <property type="entry name" value="2-OXOISOVALERATE DEHYDROGENASE SUBUNIT BETA-RELATED"/>
    <property type="match status" value="1"/>
</dbReference>
<organism evidence="7 8">
    <name type="scientific">Catellatospora chokoriensis</name>
    <dbReference type="NCBI Taxonomy" id="310353"/>
    <lineage>
        <taxon>Bacteria</taxon>
        <taxon>Bacillati</taxon>
        <taxon>Actinomycetota</taxon>
        <taxon>Actinomycetes</taxon>
        <taxon>Micromonosporales</taxon>
        <taxon>Micromonosporaceae</taxon>
        <taxon>Catellatospora</taxon>
    </lineage>
</organism>
<dbReference type="InterPro" id="IPR033248">
    <property type="entry name" value="Transketolase_C"/>
</dbReference>
<dbReference type="GO" id="GO:0006099">
    <property type="term" value="P:tricarboxylic acid cycle"/>
    <property type="evidence" value="ECO:0007669"/>
    <property type="project" value="UniProtKB-KW"/>
</dbReference>
<sequence length="739" mass="78291">MRPDSGLTGTMARELFDAQVTSRHLDLAARRLRADGAGYYTIGSAGHEGNAGVAAALRPTDPALLHYRSGAFYAARAAQLAEGKVDAIRDVLRGVVASAAEPIAGGRHKVFGSTDLNVIPTTSTIASHLPRAVGLAFAVERSRQGLDARGSSGRHAADSGQPVLVPPAWPRDAVVLCSFGDASVNHASAVAAFNTAGWSDFTGLRLPLLFVCEDNGLGISVRSPAGWVGETLRSRPGIRYFHADGCDLADTYAVARSAVSWVRRHRRPAVLHLRTVRLMGHAGADAELAYRTPAEIEHDLTLDPLLRTARLLVDAGQASPMELLSRYDEIGWRVQQTAAGVRDEPKLASAAEVVAPLAPRRPLRVAKTIARAAERAAGAALAERHRVFGGRLPEQTGPQTLAQAVNATLTDLMISHPQALVFGEDVARKGGVYGVTKGLRDRFGPARVFDTLLDETSILGLGLGAGLGGLLPIPEIQYLAYLHNAEDQLRGEAASMRFFSQGAYRNPMVVRIAGLAYQKGFGGHFHNDHSVAVLRDIPGLVVAVPSRADDAAAMLRTCVAAAEVDGTVSVFLEPIALYHTRDLHTDGDGGWLSPYAAPDRWADTHVPVGRARSHSYGTGDRLTVLTFGNGVRMSLRVAARLAEEGHGCRVVDLRWLAPLPLADIVREAGATGRVLVVDETRRSGGVGEGVLAALVDAGYVGLARRVAAVDTFLPLGPAADHVLVGEDAIERAARALLAA</sequence>
<dbReference type="Pfam" id="PF02780">
    <property type="entry name" value="Transketolase_C"/>
    <property type="match status" value="1"/>
</dbReference>
<proteinExistence type="predicted"/>
<keyword evidence="8" id="KW-1185">Reference proteome</keyword>
<dbReference type="EMBL" id="BONG01000067">
    <property type="protein sequence ID" value="GIF93563.1"/>
    <property type="molecule type" value="Genomic_DNA"/>
</dbReference>
<keyword evidence="4" id="KW-0786">Thiamine pyrophosphate</keyword>
<dbReference type="Pfam" id="PF00676">
    <property type="entry name" value="E1_dh"/>
    <property type="match status" value="1"/>
</dbReference>
<evidence type="ECO:0000256" key="5">
    <source>
        <dbReference type="ARBA" id="ARBA00051911"/>
    </source>
</evidence>
<dbReference type="GO" id="GO:0009083">
    <property type="term" value="P:branched-chain amino acid catabolic process"/>
    <property type="evidence" value="ECO:0007669"/>
    <property type="project" value="TreeGrafter"/>
</dbReference>
<protein>
    <submittedName>
        <fullName evidence="7">MFS transporter</fullName>
    </submittedName>
</protein>
<dbReference type="SMART" id="SM00861">
    <property type="entry name" value="Transket_pyr"/>
    <property type="match status" value="1"/>
</dbReference>
<evidence type="ECO:0000313" key="8">
    <source>
        <dbReference type="Proteomes" id="UP000619293"/>
    </source>
</evidence>
<dbReference type="Gene3D" id="3.40.50.920">
    <property type="match status" value="1"/>
</dbReference>
<accession>A0A8J3K6K5</accession>
<dbReference type="GO" id="GO:0007584">
    <property type="term" value="P:response to nutrient"/>
    <property type="evidence" value="ECO:0007669"/>
    <property type="project" value="TreeGrafter"/>
</dbReference>
<evidence type="ECO:0000256" key="1">
    <source>
        <dbReference type="ARBA" id="ARBA00001964"/>
    </source>
</evidence>
<feature type="domain" description="Transketolase-like pyrimidine-binding" evidence="6">
    <location>
        <begin position="399"/>
        <end position="580"/>
    </location>
</feature>
<dbReference type="InterPro" id="IPR029061">
    <property type="entry name" value="THDP-binding"/>
</dbReference>
<dbReference type="GO" id="GO:0000287">
    <property type="term" value="F:magnesium ion binding"/>
    <property type="evidence" value="ECO:0007669"/>
    <property type="project" value="UniProtKB-ARBA"/>
</dbReference>
<evidence type="ECO:0000256" key="2">
    <source>
        <dbReference type="ARBA" id="ARBA00022532"/>
    </source>
</evidence>
<comment type="cofactor">
    <cofactor evidence="1">
        <name>thiamine diphosphate</name>
        <dbReference type="ChEBI" id="CHEBI:58937"/>
    </cofactor>
</comment>
<evidence type="ECO:0000313" key="7">
    <source>
        <dbReference type="EMBL" id="GIF93563.1"/>
    </source>
</evidence>